<gene>
    <name evidence="2" type="ORF">QBC32DRAFT_88367</name>
</gene>
<organism evidence="2 3">
    <name type="scientific">Pseudoneurospora amorphoporcata</name>
    <dbReference type="NCBI Taxonomy" id="241081"/>
    <lineage>
        <taxon>Eukaryota</taxon>
        <taxon>Fungi</taxon>
        <taxon>Dikarya</taxon>
        <taxon>Ascomycota</taxon>
        <taxon>Pezizomycotina</taxon>
        <taxon>Sordariomycetes</taxon>
        <taxon>Sordariomycetidae</taxon>
        <taxon>Sordariales</taxon>
        <taxon>Sordariaceae</taxon>
        <taxon>Pseudoneurospora</taxon>
    </lineage>
</organism>
<dbReference type="Proteomes" id="UP001303222">
    <property type="component" value="Unassembled WGS sequence"/>
</dbReference>
<protein>
    <recommendedName>
        <fullName evidence="1">F-box domain-containing protein</fullName>
    </recommendedName>
</protein>
<evidence type="ECO:0000313" key="3">
    <source>
        <dbReference type="Proteomes" id="UP001303222"/>
    </source>
</evidence>
<comment type="caution">
    <text evidence="2">The sequence shown here is derived from an EMBL/GenBank/DDBJ whole genome shotgun (WGS) entry which is preliminary data.</text>
</comment>
<dbReference type="EMBL" id="MU859090">
    <property type="protein sequence ID" value="KAK3954408.1"/>
    <property type="molecule type" value="Genomic_DNA"/>
</dbReference>
<accession>A0AAN6SID3</accession>
<reference evidence="2" key="2">
    <citation type="submission" date="2023-06" db="EMBL/GenBank/DDBJ databases">
        <authorList>
            <consortium name="Lawrence Berkeley National Laboratory"/>
            <person name="Mondo S.J."/>
            <person name="Hensen N."/>
            <person name="Bonometti L."/>
            <person name="Westerberg I."/>
            <person name="Brannstrom I.O."/>
            <person name="Guillou S."/>
            <person name="Cros-Aarteil S."/>
            <person name="Calhoun S."/>
            <person name="Haridas S."/>
            <person name="Kuo A."/>
            <person name="Pangilinan J."/>
            <person name="Riley R."/>
            <person name="Labutti K."/>
            <person name="Andreopoulos B."/>
            <person name="Lipzen A."/>
            <person name="Chen C."/>
            <person name="Yanf M."/>
            <person name="Daum C."/>
            <person name="Ng V."/>
            <person name="Clum A."/>
            <person name="Steindorff A."/>
            <person name="Ohm R."/>
            <person name="Martin F."/>
            <person name="Silar P."/>
            <person name="Natvig D."/>
            <person name="Lalanne C."/>
            <person name="Gautier V."/>
            <person name="Ament-Velasquez S.L."/>
            <person name="Kruys A."/>
            <person name="Hutchinson M.I."/>
            <person name="Powell A.J."/>
            <person name="Barry K."/>
            <person name="Miller A.N."/>
            <person name="Grigoriev I.V."/>
            <person name="Debuchy R."/>
            <person name="Gladieux P."/>
            <person name="Thoren M.H."/>
            <person name="Johannesson H."/>
        </authorList>
    </citation>
    <scope>NUCLEOTIDE SEQUENCE</scope>
    <source>
        <strain evidence="2">CBS 626.80</strain>
    </source>
</reference>
<dbReference type="SUPFAM" id="SSF81383">
    <property type="entry name" value="F-box domain"/>
    <property type="match status" value="1"/>
</dbReference>
<dbReference type="InterPro" id="IPR036047">
    <property type="entry name" value="F-box-like_dom_sf"/>
</dbReference>
<dbReference type="InterPro" id="IPR001810">
    <property type="entry name" value="F-box_dom"/>
</dbReference>
<evidence type="ECO:0000259" key="1">
    <source>
        <dbReference type="Pfam" id="PF00646"/>
    </source>
</evidence>
<dbReference type="CDD" id="cd09917">
    <property type="entry name" value="F-box_SF"/>
    <property type="match status" value="1"/>
</dbReference>
<dbReference type="Pfam" id="PF00646">
    <property type="entry name" value="F-box"/>
    <property type="match status" value="1"/>
</dbReference>
<feature type="domain" description="F-box" evidence="1">
    <location>
        <begin position="9"/>
        <end position="36"/>
    </location>
</feature>
<evidence type="ECO:0000313" key="2">
    <source>
        <dbReference type="EMBL" id="KAK3954408.1"/>
    </source>
</evidence>
<sequence length="429" mass="47940">MPLVLDLFPRLPWELVCNIASFLPTQDFLSLALVNKEHYLYFHEEFVRQHLPCKAGAERDWALLLMYFNALRYDSVELLKQFLAIVDRDRANGRPRLFSPVRRIGRSPHFKKFMITPYQEPLPFLHEAGPLDREPCAHLQFYLAKRFTYIGLATQADAPNVLAHLYNLPKSKAKFLKAPSPNRSDRWYMCIVTIARALSAPDAWQSVKDQALHIAAKAAFPRTTRLLLAKGANPNSRCAPLLPALVDGHEQIDGMEEETAAGAAGAVVQGTTPTQEVWFHPLHREEGDEDSEDYVEHDCPWRTHIYPVQIVVFPAGYKNFPLVTGCDIPHRRLDPDGGLGSADNGGSSINSGMCMDSLAINLGVEEMRRPSRVFRAYRPLHTLLALMSAGGEFEPAAGGQGANGHAHEEACGLNLHVVHGMLAPREDIW</sequence>
<keyword evidence="3" id="KW-1185">Reference proteome</keyword>
<dbReference type="AlphaFoldDB" id="A0AAN6SID3"/>
<reference evidence="2" key="1">
    <citation type="journal article" date="2023" name="Mol. Phylogenet. Evol.">
        <title>Genome-scale phylogeny and comparative genomics of the fungal order Sordariales.</title>
        <authorList>
            <person name="Hensen N."/>
            <person name="Bonometti L."/>
            <person name="Westerberg I."/>
            <person name="Brannstrom I.O."/>
            <person name="Guillou S."/>
            <person name="Cros-Aarteil S."/>
            <person name="Calhoun S."/>
            <person name="Haridas S."/>
            <person name="Kuo A."/>
            <person name="Mondo S."/>
            <person name="Pangilinan J."/>
            <person name="Riley R."/>
            <person name="LaButti K."/>
            <person name="Andreopoulos B."/>
            <person name="Lipzen A."/>
            <person name="Chen C."/>
            <person name="Yan M."/>
            <person name="Daum C."/>
            <person name="Ng V."/>
            <person name="Clum A."/>
            <person name="Steindorff A."/>
            <person name="Ohm R.A."/>
            <person name="Martin F."/>
            <person name="Silar P."/>
            <person name="Natvig D.O."/>
            <person name="Lalanne C."/>
            <person name="Gautier V."/>
            <person name="Ament-Velasquez S.L."/>
            <person name="Kruys A."/>
            <person name="Hutchinson M.I."/>
            <person name="Powell A.J."/>
            <person name="Barry K."/>
            <person name="Miller A.N."/>
            <person name="Grigoriev I.V."/>
            <person name="Debuchy R."/>
            <person name="Gladieux P."/>
            <person name="Hiltunen Thoren M."/>
            <person name="Johannesson H."/>
        </authorList>
    </citation>
    <scope>NUCLEOTIDE SEQUENCE</scope>
    <source>
        <strain evidence="2">CBS 626.80</strain>
    </source>
</reference>
<name>A0AAN6SID3_9PEZI</name>
<proteinExistence type="predicted"/>